<name>A0ABQ5NT49_9ACTN</name>
<comment type="caution">
    <text evidence="2">The sequence shown here is derived from an EMBL/GenBank/DDBJ whole genome shotgun (WGS) entry which is preliminary data.</text>
</comment>
<dbReference type="Proteomes" id="UP001291653">
    <property type="component" value="Unassembled WGS sequence"/>
</dbReference>
<feature type="signal peptide" evidence="1">
    <location>
        <begin position="1"/>
        <end position="28"/>
    </location>
</feature>
<sequence length="77" mass="8276">MRKSLAVFAATAATAAALTLGTASTATAAPGFWQHSHHVGQAACTAKAAELRPLYGALHLCKPSPFWPDVYELWFRY</sequence>
<feature type="chain" id="PRO_5046738622" description="Secreted protein" evidence="1">
    <location>
        <begin position="29"/>
        <end position="77"/>
    </location>
</feature>
<protein>
    <recommendedName>
        <fullName evidence="4">Secreted protein</fullName>
    </recommendedName>
</protein>
<evidence type="ECO:0000313" key="3">
    <source>
        <dbReference type="Proteomes" id="UP001291653"/>
    </source>
</evidence>
<evidence type="ECO:0000256" key="1">
    <source>
        <dbReference type="SAM" id="SignalP"/>
    </source>
</evidence>
<evidence type="ECO:0008006" key="4">
    <source>
        <dbReference type="Google" id="ProtNLM"/>
    </source>
</evidence>
<evidence type="ECO:0000313" key="2">
    <source>
        <dbReference type="EMBL" id="GLF93535.1"/>
    </source>
</evidence>
<gene>
    <name evidence="2" type="ORF">SYYSPA8_04580</name>
</gene>
<dbReference type="EMBL" id="BSBI01000002">
    <property type="protein sequence ID" value="GLF93535.1"/>
    <property type="molecule type" value="Genomic_DNA"/>
</dbReference>
<keyword evidence="3" id="KW-1185">Reference proteome</keyword>
<reference evidence="2 3" key="1">
    <citation type="submission" date="2022-10" db="EMBL/GenBank/DDBJ databases">
        <title>Draft genome sequence of Streptomyces sp. YSPA8.</title>
        <authorList>
            <person name="Moriuchi R."/>
            <person name="Dohra H."/>
            <person name="Yamamura H."/>
            <person name="Kodani S."/>
        </authorList>
    </citation>
    <scope>NUCLEOTIDE SEQUENCE [LARGE SCALE GENOMIC DNA]</scope>
    <source>
        <strain evidence="2 3">YSPA8</strain>
    </source>
</reference>
<keyword evidence="1" id="KW-0732">Signal</keyword>
<proteinExistence type="predicted"/>
<dbReference type="RefSeq" id="WP_323445645.1">
    <property type="nucleotide sequence ID" value="NZ_BSBI01000002.1"/>
</dbReference>
<organism evidence="2 3">
    <name type="scientific">Streptomyces yaizuensis</name>
    <dbReference type="NCBI Taxonomy" id="2989713"/>
    <lineage>
        <taxon>Bacteria</taxon>
        <taxon>Bacillati</taxon>
        <taxon>Actinomycetota</taxon>
        <taxon>Actinomycetes</taxon>
        <taxon>Kitasatosporales</taxon>
        <taxon>Streptomycetaceae</taxon>
        <taxon>Streptomyces</taxon>
    </lineage>
</organism>
<accession>A0ABQ5NT49</accession>